<dbReference type="PANTHER" id="PTHR43639">
    <property type="entry name" value="OXIDOREDUCTASE, SHORT-CHAIN DEHYDROGENASE/REDUCTASE FAMILY (AFU_ORTHOLOGUE AFUA_5G02870)"/>
    <property type="match status" value="1"/>
</dbReference>
<dbReference type="AlphaFoldDB" id="A0A0D2XJ00"/>
<comment type="similarity">
    <text evidence="1">Belongs to the short-chain dehydrogenases/reductases (SDR) family.</text>
</comment>
<dbReference type="EnsemblFungi" id="FOXG_03909T0">
    <property type="protein sequence ID" value="FOXG_03909P0"/>
    <property type="gene ID" value="FOXG_03909"/>
</dbReference>
<dbReference type="FunFam" id="3.40.50.720:FF:000084">
    <property type="entry name" value="Short-chain dehydrogenase reductase"/>
    <property type="match status" value="1"/>
</dbReference>
<dbReference type="VEuPathDB" id="FungiDB:FOXG_03909"/>
<dbReference type="Pfam" id="PF13561">
    <property type="entry name" value="adh_short_C2"/>
    <property type="match status" value="1"/>
</dbReference>
<evidence type="ECO:0000256" key="2">
    <source>
        <dbReference type="ARBA" id="ARBA00022857"/>
    </source>
</evidence>
<dbReference type="PROSITE" id="PS00061">
    <property type="entry name" value="ADH_SHORT"/>
    <property type="match status" value="1"/>
</dbReference>
<dbReference type="InterPro" id="IPR036291">
    <property type="entry name" value="NAD(P)-bd_dom_sf"/>
</dbReference>
<gene>
    <name evidence="4" type="primary">28946001</name>
</gene>
<dbReference type="Proteomes" id="UP000002489">
    <property type="component" value="Unassembled WGS sequence"/>
</dbReference>
<evidence type="ECO:0000313" key="5">
    <source>
        <dbReference type="Proteomes" id="UP000002489"/>
    </source>
</evidence>
<evidence type="ECO:0000256" key="1">
    <source>
        <dbReference type="ARBA" id="ARBA00006484"/>
    </source>
</evidence>
<keyword evidence="2" id="KW-0521">NADP</keyword>
<dbReference type="GO" id="GO:0016491">
    <property type="term" value="F:oxidoreductase activity"/>
    <property type="evidence" value="ECO:0007669"/>
    <property type="project" value="UniProtKB-KW"/>
</dbReference>
<keyword evidence="3" id="KW-0560">Oxidoreductase</keyword>
<accession>A0A0D2XJ00</accession>
<dbReference type="InterPro" id="IPR020904">
    <property type="entry name" value="Sc_DH/Rdtase_CS"/>
</dbReference>
<dbReference type="SUPFAM" id="SSF51735">
    <property type="entry name" value="NAD(P)-binding Rossmann-fold domains"/>
    <property type="match status" value="1"/>
</dbReference>
<dbReference type="PANTHER" id="PTHR43639:SF1">
    <property type="entry name" value="SHORT-CHAIN DEHYDROGENASE_REDUCTASE FAMILY PROTEIN"/>
    <property type="match status" value="1"/>
</dbReference>
<proteinExistence type="inferred from homology"/>
<protein>
    <submittedName>
        <fullName evidence="4">Uncharacterized protein</fullName>
    </submittedName>
</protein>
<evidence type="ECO:0000256" key="3">
    <source>
        <dbReference type="ARBA" id="ARBA00023002"/>
    </source>
</evidence>
<reference evidence="4" key="2">
    <citation type="submission" date="2025-08" db="UniProtKB">
        <authorList>
            <consortium name="EnsemblFungi"/>
        </authorList>
    </citation>
    <scope>IDENTIFICATION</scope>
    <source>
        <strain evidence="4">4287 / CBS 123668 / FGSC 9935 / NRRL 34936</strain>
    </source>
</reference>
<organism evidence="4 5">
    <name type="scientific">Fusarium oxysporum (strain Fo5176)</name>
    <name type="common">Fusarium vascular wilt</name>
    <dbReference type="NCBI Taxonomy" id="660025"/>
    <lineage>
        <taxon>Eukaryota</taxon>
        <taxon>Fungi</taxon>
        <taxon>Dikarya</taxon>
        <taxon>Ascomycota</taxon>
        <taxon>Pezizomycotina</taxon>
        <taxon>Sordariomycetes</taxon>
        <taxon>Hypocreomycetidae</taxon>
        <taxon>Hypocreales</taxon>
        <taxon>Nectriaceae</taxon>
        <taxon>Fusarium</taxon>
        <taxon>Fusarium oxysporum species complex</taxon>
    </lineage>
</organism>
<evidence type="ECO:0000313" key="4">
    <source>
        <dbReference type="EnsemblFungi" id="FOXG_03909P0"/>
    </source>
</evidence>
<reference evidence="5" key="1">
    <citation type="journal article" date="2012" name="Mol. Plant Microbe Interact.">
        <title>A highly conserved effector in Fusarium oxysporum is required for full virulence on Arabidopsis.</title>
        <authorList>
            <person name="Thatcher L.F."/>
            <person name="Gardiner D.M."/>
            <person name="Kazan K."/>
            <person name="Manners J."/>
        </authorList>
    </citation>
    <scope>NUCLEOTIDE SEQUENCE [LARGE SCALE GENOMIC DNA]</scope>
    <source>
        <strain evidence="5">Fo5176</strain>
    </source>
</reference>
<name>A0A0D2XJ00_FUSOF</name>
<sequence length="254" mass="25942">MSSEKYLAGKTAIVTGSSKLNGIGAATALALAKHGANIVVHYATSAEPAEKVVAQIKELGAQAIAAKADASSESFGTDLVGAALDGLKTKTIDIVINNAGIAFGHPEIAAIETESWDKMFHANVRGPFLLIQAALPHMPSGGRIVNIGSIAGKLGITPLTVYGSSKAALHFMSTAMAGELASKGITINVISPGPVATDMSMEGNPIGDILRSRQSIAREGEPKEIADVISFIASPASSFITGQVIPVDGGINMP</sequence>
<dbReference type="Gene3D" id="3.40.50.720">
    <property type="entry name" value="NAD(P)-binding Rossmann-like Domain"/>
    <property type="match status" value="1"/>
</dbReference>
<dbReference type="InterPro" id="IPR002347">
    <property type="entry name" value="SDR_fam"/>
</dbReference>
<dbReference type="PRINTS" id="PR00081">
    <property type="entry name" value="GDHRDH"/>
</dbReference>
<dbReference type="STRING" id="426428.A0A0D2XJ00"/>
<dbReference type="PRINTS" id="PR00080">
    <property type="entry name" value="SDRFAMILY"/>
</dbReference>